<evidence type="ECO:0000256" key="1">
    <source>
        <dbReference type="SAM" id="MobiDB-lite"/>
    </source>
</evidence>
<feature type="region of interest" description="Disordered" evidence="1">
    <location>
        <begin position="169"/>
        <end position="190"/>
    </location>
</feature>
<protein>
    <submittedName>
        <fullName evidence="2">Uncharacterized protein</fullName>
    </submittedName>
</protein>
<evidence type="ECO:0000313" key="3">
    <source>
        <dbReference type="Proteomes" id="UP000075420"/>
    </source>
</evidence>
<accession>A0A150PPQ7</accession>
<gene>
    <name evidence="2" type="ORF">BE08_43450</name>
</gene>
<dbReference type="Proteomes" id="UP000075420">
    <property type="component" value="Unassembled WGS sequence"/>
</dbReference>
<organism evidence="2 3">
    <name type="scientific">Sorangium cellulosum</name>
    <name type="common">Polyangium cellulosum</name>
    <dbReference type="NCBI Taxonomy" id="56"/>
    <lineage>
        <taxon>Bacteria</taxon>
        <taxon>Pseudomonadati</taxon>
        <taxon>Myxococcota</taxon>
        <taxon>Polyangia</taxon>
        <taxon>Polyangiales</taxon>
        <taxon>Polyangiaceae</taxon>
        <taxon>Sorangium</taxon>
    </lineage>
</organism>
<comment type="caution">
    <text evidence="2">The sequence shown here is derived from an EMBL/GenBank/DDBJ whole genome shotgun (WGS) entry which is preliminary data.</text>
</comment>
<dbReference type="EMBL" id="JELY01000971">
    <property type="protein sequence ID" value="KYF57418.1"/>
    <property type="molecule type" value="Genomic_DNA"/>
</dbReference>
<reference evidence="2 3" key="1">
    <citation type="submission" date="2014-02" db="EMBL/GenBank/DDBJ databases">
        <title>The small core and large imbalanced accessory genome model reveals a collaborative survival strategy of Sorangium cellulosum strains in nature.</title>
        <authorList>
            <person name="Han K."/>
            <person name="Peng R."/>
            <person name="Blom J."/>
            <person name="Li Y.-Z."/>
        </authorList>
    </citation>
    <scope>NUCLEOTIDE SEQUENCE [LARGE SCALE GENOMIC DNA]</scope>
    <source>
        <strain evidence="2 3">So0157-25</strain>
    </source>
</reference>
<proteinExistence type="predicted"/>
<dbReference type="AlphaFoldDB" id="A0A150PPQ7"/>
<evidence type="ECO:0000313" key="2">
    <source>
        <dbReference type="EMBL" id="KYF57418.1"/>
    </source>
</evidence>
<sequence>MTRRVESTELTALMPRSDELARAHDADVLLAALSRRLDRAGFHTLGRLISGSAEAEARGPSARAVFFAIALVGRLRVEGRGGLADAVVALLSGRSPDVDPVLWLNEAHALIAMGRELAAQARAQGLHARATDIDAYAWTYLRSLLVQRLDADGREELARAVNAASRAAERQARAEEAPPVQPRIAAAPREPRPELAAQRALVDSVAGAHAADVLAHAAVARLRAEGRDTLAASLMMFWAREVAGPMVDPGQVAAELLARLRAQGHVEIAEVIAQLLSGAAIERDPCEIMALWLNELARPMIDAASLAVALVAALRDERREALADAVEALLLPPSSRGAGRAIPTSSA</sequence>
<name>A0A150PPQ7_SORCE</name>